<evidence type="ECO:0008006" key="3">
    <source>
        <dbReference type="Google" id="ProtNLM"/>
    </source>
</evidence>
<dbReference type="AlphaFoldDB" id="A0A0K6FUS7"/>
<reference evidence="1 2" key="1">
    <citation type="submission" date="2015-07" db="EMBL/GenBank/DDBJ databases">
        <authorList>
            <person name="Noorani M."/>
        </authorList>
    </citation>
    <scope>NUCLEOTIDE SEQUENCE [LARGE SCALE GENOMIC DNA]</scope>
    <source>
        <strain evidence="1">BBA 69670</strain>
    </source>
</reference>
<proteinExistence type="predicted"/>
<keyword evidence="2" id="KW-1185">Reference proteome</keyword>
<organism evidence="1 2">
    <name type="scientific">Rhizoctonia solani</name>
    <dbReference type="NCBI Taxonomy" id="456999"/>
    <lineage>
        <taxon>Eukaryota</taxon>
        <taxon>Fungi</taxon>
        <taxon>Dikarya</taxon>
        <taxon>Basidiomycota</taxon>
        <taxon>Agaricomycotina</taxon>
        <taxon>Agaricomycetes</taxon>
        <taxon>Cantharellales</taxon>
        <taxon>Ceratobasidiaceae</taxon>
        <taxon>Rhizoctonia</taxon>
    </lineage>
</organism>
<gene>
    <name evidence="1" type="ORF">RSOLAG22IIIB_08884</name>
</gene>
<accession>A0A0K6FUS7</accession>
<dbReference type="EMBL" id="CYGV01001101">
    <property type="protein sequence ID" value="CUA70040.1"/>
    <property type="molecule type" value="Genomic_DNA"/>
</dbReference>
<protein>
    <recommendedName>
        <fullName evidence="3">HNH nuclease domain-containing protein</fullName>
    </recommendedName>
</protein>
<dbReference type="Proteomes" id="UP000044841">
    <property type="component" value="Unassembled WGS sequence"/>
</dbReference>
<evidence type="ECO:0000313" key="2">
    <source>
        <dbReference type="Proteomes" id="UP000044841"/>
    </source>
</evidence>
<sequence>MSYINLPETLSAARDLVNDYVSQDDHDLTKQLLLAMLDHAPTQKGQFNISMEILECANPGANGLMDPATRLQNLAEQYEYRLLIPIVTKGGQTPDRSRRASIEFDTTIDESTVDEKVAMDQEELRYLALCRDKYQSVLSGAVDYESISGGLVPHADNSAVTHVAHILPFYLGRHEVRHEEDALVWTDLAKFSGGLVSATELCGPNIDRLENILTLTSNERSIMGQLIGWLEPEPGQPNTYRMCTESPIYKFPAGKIVRFTSSDPETLPLPNPAYIAIHTACAKVFHASGMEKHLHSMLEDLDSPLLPEDGNSEALTSALKVVVNQ</sequence>
<name>A0A0K6FUS7_9AGAM</name>
<evidence type="ECO:0000313" key="1">
    <source>
        <dbReference type="EMBL" id="CUA70040.1"/>
    </source>
</evidence>